<sequence>MSFVHLHTHSHYSLLDGQPKIDDLIKKAKDLGMPALALTDHGVMYGLIEFYQKAKKAGIKPILGVEAYVARNGHKDKRPKIDDNPYHLLLLAKDETGYRHLIKLTTIAHLDGFYYRPRVDLELLEKYHEGLICCSACLQGEIAKNLMIDEKKAGETAIRYLKIFGEGNYYLEVQPHPNLTKQIEVNKRVIDLGKKLGIPVVTTNDIHYLNSDDDYAQDALLCIQTKKTLADTDRMSYLGEDFSMKTPEQMKNAWPNQPQIITNTLALAEKCNLELELRKTLLPHFEVPNGKTEEQYLTDLCQEGLKRRFGQNQVSEEITKRLDYELSVIAKTGFASYFLIVADFINWAKNNGIVVGPGRGSAAGSLVSYLTNITNIDPLKYDLLFERFLNLERISMPDIDSDFADARRDEVIDYVADKYGQDHVAQIITFGTMAARAAVRDVGRVMGLPYNYCDKVAKMIPMFMSLGQAIKTVPDLQGVMADPDGKRLLEIAKKLEGSARHASTHACGVVVTPKPMDNYVPRQRSSQNPEEIVTQYEMHTIEDLGLLKIDLLGLKNLTIIENTLEILKKARGLEINIDELPLGDKNAFALLQRAETTGVFQLESSGMKRYLKMLVPTELEDIIAMVSLYRPGPMEFISDYIAAKHGLKKVYYLDERMEPILEKTYGIIIYQEQLMEIARKLAGFSYSEADVLRKAVGKKIASLLNEQEEKMVSGMMKNGITRRVAKQIWDYILPFARYGFNRSHAACYALIAYQTAYLKSRYPAEFMASLLTADHGNIDRIAVEVEECRQMGLEVLPPDINESFSTFTVVYDSLEVKADKESKKIRFGLSAVKNLGENIIKEIIKERKANGPYQNLEDFLSRVKTKDLNKKSLEALVKAGVLDKLGERNRLLYNMDKLLVFIKNINAEAESKQSSLFGMLATTAAIPKLILDLIESADDKQKLNWEKEFLGLYVSAHPLSEFQSQLRDYVVPIKEITTNHYERDSAMKVAGVITKIKKIITKSGDAMLFVRIEDISSGIEVLVFPSILKADQNIWQEDKIIMMNCRLSDKDGEAKLICNQVRELEVKNVSSVVKELDQLAVANGNGNGRNGFWAKKFNHRIVDNTKELLIGGTAFITLPPSLLTADGEKLKEIFKKHHGKYKAVLVVKNSFGFKKISTNFLVDAGAKIKSEIEEILGKDSFRVEKYE</sequence>
<comment type="caution">
    <text evidence="8">The sequence shown here is derived from an EMBL/GenBank/DDBJ whole genome shotgun (WGS) entry which is preliminary data.</text>
</comment>
<dbReference type="Proteomes" id="UP000178930">
    <property type="component" value="Unassembled WGS sequence"/>
</dbReference>
<dbReference type="SMART" id="SM00481">
    <property type="entry name" value="POLIIIAc"/>
    <property type="match status" value="1"/>
</dbReference>
<organism evidence="8 9">
    <name type="scientific">Candidatus Buchananbacteria bacterium RIFCSPHIGHO2_01_FULL_39_14</name>
    <dbReference type="NCBI Taxonomy" id="1797532"/>
    <lineage>
        <taxon>Bacteria</taxon>
        <taxon>Candidatus Buchananiibacteriota</taxon>
    </lineage>
</organism>
<comment type="catalytic activity">
    <reaction evidence="6">
        <text>DNA(n) + a 2'-deoxyribonucleoside 5'-triphosphate = DNA(n+1) + diphosphate</text>
        <dbReference type="Rhea" id="RHEA:22508"/>
        <dbReference type="Rhea" id="RHEA-COMP:17339"/>
        <dbReference type="Rhea" id="RHEA-COMP:17340"/>
        <dbReference type="ChEBI" id="CHEBI:33019"/>
        <dbReference type="ChEBI" id="CHEBI:61560"/>
        <dbReference type="ChEBI" id="CHEBI:173112"/>
        <dbReference type="EC" id="2.7.7.7"/>
    </reaction>
</comment>
<proteinExistence type="predicted"/>
<evidence type="ECO:0000313" key="9">
    <source>
        <dbReference type="Proteomes" id="UP000178930"/>
    </source>
</evidence>
<dbReference type="EC" id="2.7.7.7" evidence="1"/>
<dbReference type="Gene3D" id="3.20.20.140">
    <property type="entry name" value="Metal-dependent hydrolases"/>
    <property type="match status" value="1"/>
</dbReference>
<dbReference type="GO" id="GO:0008408">
    <property type="term" value="F:3'-5' exonuclease activity"/>
    <property type="evidence" value="ECO:0007669"/>
    <property type="project" value="InterPro"/>
</dbReference>
<evidence type="ECO:0000256" key="1">
    <source>
        <dbReference type="ARBA" id="ARBA00012417"/>
    </source>
</evidence>
<dbReference type="InterPro" id="IPR040982">
    <property type="entry name" value="DNA_pol3_finger"/>
</dbReference>
<evidence type="ECO:0000313" key="8">
    <source>
        <dbReference type="EMBL" id="OGY44790.1"/>
    </source>
</evidence>
<dbReference type="NCBIfam" id="NF005298">
    <property type="entry name" value="PRK06826.1"/>
    <property type="match status" value="1"/>
</dbReference>
<dbReference type="SUPFAM" id="SSF89550">
    <property type="entry name" value="PHP domain-like"/>
    <property type="match status" value="1"/>
</dbReference>
<dbReference type="InterPro" id="IPR016195">
    <property type="entry name" value="Pol/histidinol_Pase-like"/>
</dbReference>
<dbReference type="NCBIfam" id="TIGR00594">
    <property type="entry name" value="polc"/>
    <property type="match status" value="1"/>
</dbReference>
<evidence type="ECO:0000256" key="3">
    <source>
        <dbReference type="ARBA" id="ARBA00022695"/>
    </source>
</evidence>
<dbReference type="InterPro" id="IPR004805">
    <property type="entry name" value="DnaE2/DnaE/PolC"/>
</dbReference>
<dbReference type="InterPro" id="IPR041931">
    <property type="entry name" value="DNA_pol3_alpha_thumb_dom"/>
</dbReference>
<dbReference type="GO" id="GO:0006260">
    <property type="term" value="P:DNA replication"/>
    <property type="evidence" value="ECO:0007669"/>
    <property type="project" value="UniProtKB-KW"/>
</dbReference>
<dbReference type="EMBL" id="MHIB01000012">
    <property type="protein sequence ID" value="OGY44790.1"/>
    <property type="molecule type" value="Genomic_DNA"/>
</dbReference>
<dbReference type="CDD" id="cd12113">
    <property type="entry name" value="PHP_PolIIIA_DnaE3"/>
    <property type="match status" value="1"/>
</dbReference>
<dbReference type="Pfam" id="PF02811">
    <property type="entry name" value="PHP"/>
    <property type="match status" value="1"/>
</dbReference>
<dbReference type="InterPro" id="IPR029460">
    <property type="entry name" value="DNAPol_HHH"/>
</dbReference>
<evidence type="ECO:0000256" key="2">
    <source>
        <dbReference type="ARBA" id="ARBA00022679"/>
    </source>
</evidence>
<dbReference type="PANTHER" id="PTHR32294:SF0">
    <property type="entry name" value="DNA POLYMERASE III SUBUNIT ALPHA"/>
    <property type="match status" value="1"/>
</dbReference>
<keyword evidence="2" id="KW-0808">Transferase</keyword>
<dbReference type="PANTHER" id="PTHR32294">
    <property type="entry name" value="DNA POLYMERASE III SUBUNIT ALPHA"/>
    <property type="match status" value="1"/>
</dbReference>
<protein>
    <recommendedName>
        <fullName evidence="1">DNA-directed DNA polymerase</fullName>
        <ecNumber evidence="1">2.7.7.7</ecNumber>
    </recommendedName>
</protein>
<dbReference type="STRING" id="1797532.A2729_02800"/>
<dbReference type="InterPro" id="IPR011708">
    <property type="entry name" value="DNA_pol3_alpha_NTPase_dom"/>
</dbReference>
<dbReference type="Gene3D" id="1.10.150.870">
    <property type="match status" value="1"/>
</dbReference>
<gene>
    <name evidence="8" type="ORF">A2729_02800</name>
</gene>
<evidence type="ECO:0000259" key="7">
    <source>
        <dbReference type="SMART" id="SM00481"/>
    </source>
</evidence>
<evidence type="ECO:0000256" key="4">
    <source>
        <dbReference type="ARBA" id="ARBA00022705"/>
    </source>
</evidence>
<reference evidence="8 9" key="1">
    <citation type="journal article" date="2016" name="Nat. Commun.">
        <title>Thousands of microbial genomes shed light on interconnected biogeochemical processes in an aquifer system.</title>
        <authorList>
            <person name="Anantharaman K."/>
            <person name="Brown C.T."/>
            <person name="Hug L.A."/>
            <person name="Sharon I."/>
            <person name="Castelle C.J."/>
            <person name="Probst A.J."/>
            <person name="Thomas B.C."/>
            <person name="Singh A."/>
            <person name="Wilkins M.J."/>
            <person name="Karaoz U."/>
            <person name="Brodie E.L."/>
            <person name="Williams K.H."/>
            <person name="Hubbard S.S."/>
            <person name="Banfield J.F."/>
        </authorList>
    </citation>
    <scope>NUCLEOTIDE SEQUENCE [LARGE SCALE GENOMIC DNA]</scope>
</reference>
<dbReference type="AlphaFoldDB" id="A0A1G1XYY1"/>
<dbReference type="Pfam" id="PF07733">
    <property type="entry name" value="DNA_pol3_alpha"/>
    <property type="match status" value="1"/>
</dbReference>
<keyword evidence="5" id="KW-0239">DNA-directed DNA polymerase</keyword>
<evidence type="ECO:0000256" key="5">
    <source>
        <dbReference type="ARBA" id="ARBA00022932"/>
    </source>
</evidence>
<name>A0A1G1XYY1_9BACT</name>
<dbReference type="InterPro" id="IPR004013">
    <property type="entry name" value="PHP_dom"/>
</dbReference>
<evidence type="ECO:0000256" key="6">
    <source>
        <dbReference type="ARBA" id="ARBA00049244"/>
    </source>
</evidence>
<feature type="domain" description="Polymerase/histidinol phosphatase N-terminal" evidence="7">
    <location>
        <begin position="4"/>
        <end position="71"/>
    </location>
</feature>
<dbReference type="InterPro" id="IPR003141">
    <property type="entry name" value="Pol/His_phosphatase_N"/>
</dbReference>
<keyword evidence="4" id="KW-0235">DNA replication</keyword>
<keyword evidence="3" id="KW-0548">Nucleotidyltransferase</keyword>
<accession>A0A1G1XYY1</accession>
<dbReference type="GO" id="GO:0003887">
    <property type="term" value="F:DNA-directed DNA polymerase activity"/>
    <property type="evidence" value="ECO:0007669"/>
    <property type="project" value="UniProtKB-KW"/>
</dbReference>
<dbReference type="NCBIfam" id="NF004226">
    <property type="entry name" value="PRK05673.1"/>
    <property type="match status" value="1"/>
</dbReference>
<dbReference type="Gene3D" id="1.10.10.1600">
    <property type="entry name" value="Bacterial DNA polymerase III alpha subunit, thumb domain"/>
    <property type="match status" value="1"/>
</dbReference>
<dbReference type="Pfam" id="PF17657">
    <property type="entry name" value="DNA_pol3_finger"/>
    <property type="match status" value="1"/>
</dbReference>
<dbReference type="Pfam" id="PF14579">
    <property type="entry name" value="HHH_6"/>
    <property type="match status" value="1"/>
</dbReference>
<dbReference type="CDD" id="cd04485">
    <property type="entry name" value="DnaE_OBF"/>
    <property type="match status" value="1"/>
</dbReference>